<gene>
    <name evidence="7" type="ORF">NCTC11343_02739</name>
</gene>
<feature type="transmembrane region" description="Helical" evidence="6">
    <location>
        <begin position="326"/>
        <end position="343"/>
    </location>
</feature>
<dbReference type="PANTHER" id="PTHR16119">
    <property type="entry name" value="TRANSMEMBRANE PROTEIN 144"/>
    <property type="match status" value="1"/>
</dbReference>
<evidence type="ECO:0000256" key="4">
    <source>
        <dbReference type="ARBA" id="ARBA00022989"/>
    </source>
</evidence>
<feature type="transmembrane region" description="Helical" evidence="6">
    <location>
        <begin position="92"/>
        <end position="112"/>
    </location>
</feature>
<feature type="transmembrane region" description="Helical" evidence="6">
    <location>
        <begin position="293"/>
        <end position="314"/>
    </location>
</feature>
<feature type="transmembrane region" description="Helical" evidence="6">
    <location>
        <begin position="222"/>
        <end position="243"/>
    </location>
</feature>
<keyword evidence="3 6" id="KW-0812">Transmembrane</keyword>
<feature type="transmembrane region" description="Helical" evidence="6">
    <location>
        <begin position="150"/>
        <end position="170"/>
    </location>
</feature>
<proteinExistence type="inferred from homology"/>
<feature type="transmembrane region" description="Helical" evidence="6">
    <location>
        <begin position="53"/>
        <end position="72"/>
    </location>
</feature>
<dbReference type="AlphaFoldDB" id="A0A2X2IYA5"/>
<dbReference type="InterPro" id="IPR009834">
    <property type="entry name" value="Ureide_permease"/>
</dbReference>
<reference evidence="7 8" key="1">
    <citation type="submission" date="2018-06" db="EMBL/GenBank/DDBJ databases">
        <authorList>
            <consortium name="Pathogen Informatics"/>
            <person name="Doyle S."/>
        </authorList>
    </citation>
    <scope>NUCLEOTIDE SEQUENCE [LARGE SCALE GENOMIC DNA]</scope>
    <source>
        <strain evidence="7 8">NCTC11343</strain>
    </source>
</reference>
<comment type="similarity">
    <text evidence="2">Belongs to the GRP transporter (TC 2.A.7.5) family.</text>
</comment>
<dbReference type="Proteomes" id="UP000251241">
    <property type="component" value="Unassembled WGS sequence"/>
</dbReference>
<evidence type="ECO:0000256" key="1">
    <source>
        <dbReference type="ARBA" id="ARBA00004141"/>
    </source>
</evidence>
<protein>
    <submittedName>
        <fullName evidence="7">Glucose uptake permease</fullName>
    </submittedName>
</protein>
<dbReference type="GO" id="GO:0015144">
    <property type="term" value="F:carbohydrate transmembrane transporter activity"/>
    <property type="evidence" value="ECO:0007669"/>
    <property type="project" value="InterPro"/>
</dbReference>
<keyword evidence="5 6" id="KW-0472">Membrane</keyword>
<sequence>MVPFLKYQQTQQEDMFIVTSYTQSIIFCIITMICWGSWANTQKLANKSWRYELFYWDYVLGIFLLSLLFAFTLGSHGELGRPFVADLQQAEGSNICNALLGGIIFNAANILLSSAISLAGMAVAFPVGIGTALILGVLINYIAAMQGNPSLLFAGVACIAVAIVINAFAYKRMMKNQQKLSSKGIFLSVLAGLLMSLFYRFIASAMDLNNFESPAIGKMTPYTAVFIFSCGILLSNFIFNTLLMKRPLAGPPLRYSDYFKGNFSVHLVGILGGIIWGIGNSLNLIAAGKAGPAISYGLGQGATLVAALWGVFIWREFKGASKQTMLWLGFMFCLFILGLLLLIEAGK</sequence>
<feature type="transmembrane region" description="Helical" evidence="6">
    <location>
        <begin position="182"/>
        <end position="202"/>
    </location>
</feature>
<evidence type="ECO:0000256" key="5">
    <source>
        <dbReference type="ARBA" id="ARBA00023136"/>
    </source>
</evidence>
<dbReference type="InterPro" id="IPR010651">
    <property type="entry name" value="Sugar_transport"/>
</dbReference>
<feature type="transmembrane region" description="Helical" evidence="6">
    <location>
        <begin position="263"/>
        <end position="287"/>
    </location>
</feature>
<name>A0A2X2IYA5_SPHMU</name>
<evidence type="ECO:0000256" key="3">
    <source>
        <dbReference type="ARBA" id="ARBA00022692"/>
    </source>
</evidence>
<evidence type="ECO:0000256" key="6">
    <source>
        <dbReference type="SAM" id="Phobius"/>
    </source>
</evidence>
<organism evidence="7 8">
    <name type="scientific">Sphingobacterium multivorum</name>
    <dbReference type="NCBI Taxonomy" id="28454"/>
    <lineage>
        <taxon>Bacteria</taxon>
        <taxon>Pseudomonadati</taxon>
        <taxon>Bacteroidota</taxon>
        <taxon>Sphingobacteriia</taxon>
        <taxon>Sphingobacteriales</taxon>
        <taxon>Sphingobacteriaceae</taxon>
        <taxon>Sphingobacterium</taxon>
    </lineage>
</organism>
<evidence type="ECO:0000313" key="8">
    <source>
        <dbReference type="Proteomes" id="UP000251241"/>
    </source>
</evidence>
<dbReference type="GO" id="GO:0016020">
    <property type="term" value="C:membrane"/>
    <property type="evidence" value="ECO:0007669"/>
    <property type="project" value="UniProtKB-SubCell"/>
</dbReference>
<evidence type="ECO:0000313" key="7">
    <source>
        <dbReference type="EMBL" id="SPZ87137.1"/>
    </source>
</evidence>
<evidence type="ECO:0000256" key="2">
    <source>
        <dbReference type="ARBA" id="ARBA00006117"/>
    </source>
</evidence>
<keyword evidence="4 6" id="KW-1133">Transmembrane helix</keyword>
<dbReference type="PANTHER" id="PTHR16119:SF17">
    <property type="entry name" value="TRANSMEMBRANE PROTEIN 144"/>
    <property type="match status" value="1"/>
</dbReference>
<dbReference type="Pfam" id="PF07168">
    <property type="entry name" value="Ureide_permease"/>
    <property type="match status" value="1"/>
</dbReference>
<feature type="transmembrane region" description="Helical" evidence="6">
    <location>
        <begin position="119"/>
        <end position="144"/>
    </location>
</feature>
<dbReference type="EMBL" id="UAUU01000009">
    <property type="protein sequence ID" value="SPZ87137.1"/>
    <property type="molecule type" value="Genomic_DNA"/>
</dbReference>
<feature type="transmembrane region" description="Helical" evidence="6">
    <location>
        <begin position="20"/>
        <end position="41"/>
    </location>
</feature>
<accession>A0A2X2IYA5</accession>
<comment type="subcellular location">
    <subcellularLocation>
        <location evidence="1">Membrane</location>
        <topology evidence="1">Multi-pass membrane protein</topology>
    </subcellularLocation>
</comment>